<feature type="region of interest" description="Disordered" evidence="1">
    <location>
        <begin position="1"/>
        <end position="21"/>
    </location>
</feature>
<proteinExistence type="predicted"/>
<name>A0A4C1ZUJ8_EUMVA</name>
<keyword evidence="3" id="KW-1185">Reference proteome</keyword>
<dbReference type="EMBL" id="BGZK01002105">
    <property type="protein sequence ID" value="GBP90699.1"/>
    <property type="molecule type" value="Genomic_DNA"/>
</dbReference>
<accession>A0A4C1ZUJ8</accession>
<gene>
    <name evidence="2" type="ORF">EVAR_67008_1</name>
</gene>
<organism evidence="2 3">
    <name type="scientific">Eumeta variegata</name>
    <name type="common">Bagworm moth</name>
    <name type="synonym">Eumeta japonica</name>
    <dbReference type="NCBI Taxonomy" id="151549"/>
    <lineage>
        <taxon>Eukaryota</taxon>
        <taxon>Metazoa</taxon>
        <taxon>Ecdysozoa</taxon>
        <taxon>Arthropoda</taxon>
        <taxon>Hexapoda</taxon>
        <taxon>Insecta</taxon>
        <taxon>Pterygota</taxon>
        <taxon>Neoptera</taxon>
        <taxon>Endopterygota</taxon>
        <taxon>Lepidoptera</taxon>
        <taxon>Glossata</taxon>
        <taxon>Ditrysia</taxon>
        <taxon>Tineoidea</taxon>
        <taxon>Psychidae</taxon>
        <taxon>Oiketicinae</taxon>
        <taxon>Eumeta</taxon>
    </lineage>
</organism>
<protein>
    <submittedName>
        <fullName evidence="2">Uncharacterized protein</fullName>
    </submittedName>
</protein>
<dbReference type="AlphaFoldDB" id="A0A4C1ZUJ8"/>
<evidence type="ECO:0000313" key="3">
    <source>
        <dbReference type="Proteomes" id="UP000299102"/>
    </source>
</evidence>
<evidence type="ECO:0000313" key="2">
    <source>
        <dbReference type="EMBL" id="GBP90699.1"/>
    </source>
</evidence>
<sequence length="86" mass="9450">MRTLDRTVIRRGRGRRGRAEADGRNKIDIRDDNSFVVQLFFNTPALGTDIVLTTEGGEVQPRAPAAPAPLYAARARSGPRAVRGYI</sequence>
<dbReference type="Proteomes" id="UP000299102">
    <property type="component" value="Unassembled WGS sequence"/>
</dbReference>
<evidence type="ECO:0000256" key="1">
    <source>
        <dbReference type="SAM" id="MobiDB-lite"/>
    </source>
</evidence>
<reference evidence="2 3" key="1">
    <citation type="journal article" date="2019" name="Commun. Biol.">
        <title>The bagworm genome reveals a unique fibroin gene that provides high tensile strength.</title>
        <authorList>
            <person name="Kono N."/>
            <person name="Nakamura H."/>
            <person name="Ohtoshi R."/>
            <person name="Tomita M."/>
            <person name="Numata K."/>
            <person name="Arakawa K."/>
        </authorList>
    </citation>
    <scope>NUCLEOTIDE SEQUENCE [LARGE SCALE GENOMIC DNA]</scope>
</reference>
<comment type="caution">
    <text evidence="2">The sequence shown here is derived from an EMBL/GenBank/DDBJ whole genome shotgun (WGS) entry which is preliminary data.</text>
</comment>